<feature type="non-terminal residue" evidence="1">
    <location>
        <position position="208"/>
    </location>
</feature>
<dbReference type="Gene3D" id="3.40.50.620">
    <property type="entry name" value="HUPs"/>
    <property type="match status" value="1"/>
</dbReference>
<dbReference type="EMBL" id="QWEA01000770">
    <property type="protein sequence ID" value="RIJ14563.1"/>
    <property type="molecule type" value="Genomic_DNA"/>
</dbReference>
<proteinExistence type="predicted"/>
<protein>
    <submittedName>
        <fullName evidence="1">Universal stress protein</fullName>
    </submittedName>
</protein>
<gene>
    <name evidence="1" type="ORF">DZF93_14445</name>
</gene>
<dbReference type="SUPFAM" id="SSF52402">
    <property type="entry name" value="Adenine nucleotide alpha hydrolases-like"/>
    <property type="match status" value="1"/>
</dbReference>
<accession>A0A399Q6H7</accession>
<evidence type="ECO:0000313" key="1">
    <source>
        <dbReference type="EMBL" id="RIJ14563.1"/>
    </source>
</evidence>
<dbReference type="InterPro" id="IPR014729">
    <property type="entry name" value="Rossmann-like_a/b/a_fold"/>
</dbReference>
<organism evidence="1 2">
    <name type="scientific">Clavibacter michiganensis subsp. insidiosus</name>
    <dbReference type="NCBI Taxonomy" id="33014"/>
    <lineage>
        <taxon>Bacteria</taxon>
        <taxon>Bacillati</taxon>
        <taxon>Actinomycetota</taxon>
        <taxon>Actinomycetes</taxon>
        <taxon>Micrococcales</taxon>
        <taxon>Microbacteriaceae</taxon>
        <taxon>Clavibacter</taxon>
    </lineage>
</organism>
<reference evidence="1 2" key="1">
    <citation type="submission" date="2018-08" db="EMBL/GenBank/DDBJ databases">
        <title>Genome Sequence of Clavibacter michiganensis Subspecies type strains, and the Atypical Peach-Colored Strains Isolated from Tomato.</title>
        <authorList>
            <person name="Osdaghi E."/>
            <person name="Portier P."/>
            <person name="Briand M."/>
            <person name="Jacques M.-A."/>
        </authorList>
    </citation>
    <scope>NUCLEOTIDE SEQUENCE [LARGE SCALE GENOMIC DNA]</scope>
    <source>
        <strain evidence="1 2">CFBP 6488</strain>
    </source>
</reference>
<dbReference type="Proteomes" id="UP000266634">
    <property type="component" value="Unassembled WGS sequence"/>
</dbReference>
<comment type="caution">
    <text evidence="1">The sequence shown here is derived from an EMBL/GenBank/DDBJ whole genome shotgun (WGS) entry which is preliminary data.</text>
</comment>
<name>A0A399Q6H7_9MICO</name>
<evidence type="ECO:0000313" key="2">
    <source>
        <dbReference type="Proteomes" id="UP000266634"/>
    </source>
</evidence>
<sequence length="208" mass="21435">MSVHLPSAARLLVPASAAAARGRVAVDREREAVVVDATATLERRFPPASHEHVRELAGDAYASIVGPGVPIRGYLRNLVVHRAGGRLVSERNRASAGEVSPSAVPSAAVPSAAVGVVPSATRPAAGWDSRPIAVGFDGSAASESAVDRALLIAGSLGVPVRLVAAWQYPMAFARFPLAEWTPAAHAQGRMDASVAARFGGAPPTWLTT</sequence>
<dbReference type="AlphaFoldDB" id="A0A399Q6H7"/>